<sequence length="235" mass="26013">MHEKQLQHEIAAETSAFSNESKDMNTSLHIMAAHLHRYKSELHRVETILSELKSSKFTITDTLDNSTLGETSDNQGSINIEQLISQLSAILSFSNELERKLQNILTLLFNQIQATNDRTMRAILTATQEDNKLSQTMAVESHELTRSMKKDSIAMKTAIFAMPFFTDTNALKTPAQVWIWTVLSVVTTSLAFAVFYHVINRPARIAHADTSTKQDAESGSGGGFSLSNLPPAATA</sequence>
<reference evidence="3 4" key="1">
    <citation type="submission" date="2023-10" db="EMBL/GenBank/DDBJ databases">
        <title>Draft genome sequence of Xylaria bambusicola isolate GMP-LS, the root and basal stem rot pathogen of sugarcane in Indonesia.</title>
        <authorList>
            <person name="Selvaraj P."/>
            <person name="Muralishankar V."/>
            <person name="Muruganantham S."/>
            <person name="Sp S."/>
            <person name="Haryani S."/>
            <person name="Lau K.J.X."/>
            <person name="Naqvi N.I."/>
        </authorList>
    </citation>
    <scope>NUCLEOTIDE SEQUENCE [LARGE SCALE GENOMIC DNA]</scope>
    <source>
        <strain evidence="3">GMP-LS</strain>
    </source>
</reference>
<evidence type="ECO:0000256" key="2">
    <source>
        <dbReference type="SAM" id="Phobius"/>
    </source>
</evidence>
<evidence type="ECO:0000313" key="3">
    <source>
        <dbReference type="EMBL" id="KAK5633904.1"/>
    </source>
</evidence>
<dbReference type="Proteomes" id="UP001305414">
    <property type="component" value="Unassembled WGS sequence"/>
</dbReference>
<feature type="region of interest" description="Disordered" evidence="1">
    <location>
        <begin position="210"/>
        <end position="235"/>
    </location>
</feature>
<comment type="caution">
    <text evidence="3">The sequence shown here is derived from an EMBL/GenBank/DDBJ whole genome shotgun (WGS) entry which is preliminary data.</text>
</comment>
<organism evidence="3 4">
    <name type="scientific">Xylaria bambusicola</name>
    <dbReference type="NCBI Taxonomy" id="326684"/>
    <lineage>
        <taxon>Eukaryota</taxon>
        <taxon>Fungi</taxon>
        <taxon>Dikarya</taxon>
        <taxon>Ascomycota</taxon>
        <taxon>Pezizomycotina</taxon>
        <taxon>Sordariomycetes</taxon>
        <taxon>Xylariomycetidae</taxon>
        <taxon>Xylariales</taxon>
        <taxon>Xylariaceae</taxon>
        <taxon>Xylaria</taxon>
    </lineage>
</organism>
<keyword evidence="2" id="KW-1133">Transmembrane helix</keyword>
<feature type="transmembrane region" description="Helical" evidence="2">
    <location>
        <begin position="177"/>
        <end position="199"/>
    </location>
</feature>
<evidence type="ECO:0000313" key="4">
    <source>
        <dbReference type="Proteomes" id="UP001305414"/>
    </source>
</evidence>
<evidence type="ECO:0000256" key="1">
    <source>
        <dbReference type="SAM" id="MobiDB-lite"/>
    </source>
</evidence>
<gene>
    <name evidence="3" type="ORF">RRF57_009618</name>
</gene>
<proteinExistence type="predicted"/>
<dbReference type="AlphaFoldDB" id="A0AAN7V2T6"/>
<dbReference type="EMBL" id="JAWHQM010000037">
    <property type="protein sequence ID" value="KAK5633904.1"/>
    <property type="molecule type" value="Genomic_DNA"/>
</dbReference>
<name>A0AAN7V2T6_9PEZI</name>
<keyword evidence="2" id="KW-0472">Membrane</keyword>
<accession>A0AAN7V2T6</accession>
<keyword evidence="2" id="KW-0812">Transmembrane</keyword>
<protein>
    <submittedName>
        <fullName evidence="3">Uncharacterized protein</fullName>
    </submittedName>
</protein>
<keyword evidence="4" id="KW-1185">Reference proteome</keyword>